<reference evidence="4" key="1">
    <citation type="journal article" date="2020" name="Stud. Mycol.">
        <title>101 Dothideomycetes genomes: a test case for predicting lifestyles and emergence of pathogens.</title>
        <authorList>
            <person name="Haridas S."/>
            <person name="Albert R."/>
            <person name="Binder M."/>
            <person name="Bloem J."/>
            <person name="Labutti K."/>
            <person name="Salamov A."/>
            <person name="Andreopoulos B."/>
            <person name="Baker S."/>
            <person name="Barry K."/>
            <person name="Bills G."/>
            <person name="Bluhm B."/>
            <person name="Cannon C."/>
            <person name="Castanera R."/>
            <person name="Culley D."/>
            <person name="Daum C."/>
            <person name="Ezra D."/>
            <person name="Gonzalez J."/>
            <person name="Henrissat B."/>
            <person name="Kuo A."/>
            <person name="Liang C."/>
            <person name="Lipzen A."/>
            <person name="Lutzoni F."/>
            <person name="Magnuson J."/>
            <person name="Mondo S."/>
            <person name="Nolan M."/>
            <person name="Ohm R."/>
            <person name="Pangilinan J."/>
            <person name="Park H.-J."/>
            <person name="Ramirez L."/>
            <person name="Alfaro M."/>
            <person name="Sun H."/>
            <person name="Tritt A."/>
            <person name="Yoshinaga Y."/>
            <person name="Zwiers L.-H."/>
            <person name="Turgeon B."/>
            <person name="Goodwin S."/>
            <person name="Spatafora J."/>
            <person name="Crous P."/>
            <person name="Grigoriev I."/>
        </authorList>
    </citation>
    <scope>NUCLEOTIDE SEQUENCE</scope>
    <source>
        <strain evidence="4">Tuck. ex Michener</strain>
    </source>
</reference>
<gene>
    <name evidence="4" type="ORF">EV356DRAFT_501144</name>
</gene>
<dbReference type="GO" id="GO:0045944">
    <property type="term" value="P:positive regulation of transcription by RNA polymerase II"/>
    <property type="evidence" value="ECO:0007669"/>
    <property type="project" value="TreeGrafter"/>
</dbReference>
<dbReference type="SMART" id="SM00066">
    <property type="entry name" value="GAL4"/>
    <property type="match status" value="1"/>
</dbReference>
<dbReference type="Proteomes" id="UP000800092">
    <property type="component" value="Unassembled WGS sequence"/>
</dbReference>
<sequence length="466" mass="52542">MAAPVASKQPIRTACDRCHELKERCVRASANGACTRCSRLSLVCSTIRPVRPAGRRPRHRLQSASGTSSSSTTVENSALDIGAWLNDVPDLPPEEKELLMYLLDRPENLEFYVVSPVFRDAEQQSLAASLRSAWPVLKDAYLAYASTLKLLHRPDIAMEVDKSATLRHASSAMKMLRSLPVANSKDAVICLILGRALALSVYAAVGSGVADICHHCLRITSPFVDSSIPCADAEPWWSFLVMLETMDCVVHRRVPTVRIQLRDLKRVDRYLGLCLPLLPYYYDLCVMSHSLVNTTDASYLVRIEERLNGIHTAVEAWQPSHRDHLVDQFQSADIVNLLAQAKVYRLAALLVSHRLRFTFGQQDIQADIWSKEIMMELKLAQRVTKRPMQCVTLPFLVAAIEIRDPMKRVEAFQTVEDYVDRFAPLVQKAAKTFLSRVWRERDSLLTSCWFDSVYKPCVVLHYTDAA</sequence>
<evidence type="ECO:0000256" key="1">
    <source>
        <dbReference type="ARBA" id="ARBA00023242"/>
    </source>
</evidence>
<evidence type="ECO:0000256" key="2">
    <source>
        <dbReference type="SAM" id="MobiDB-lite"/>
    </source>
</evidence>
<keyword evidence="5" id="KW-1185">Reference proteome</keyword>
<feature type="region of interest" description="Disordered" evidence="2">
    <location>
        <begin position="53"/>
        <end position="74"/>
    </location>
</feature>
<dbReference type="GO" id="GO:0000976">
    <property type="term" value="F:transcription cis-regulatory region binding"/>
    <property type="evidence" value="ECO:0007669"/>
    <property type="project" value="TreeGrafter"/>
</dbReference>
<dbReference type="InterPro" id="IPR001138">
    <property type="entry name" value="Zn2Cys6_DnaBD"/>
</dbReference>
<keyword evidence="1" id="KW-0539">Nucleus</keyword>
<dbReference type="OrthoDB" id="4137815at2759"/>
<evidence type="ECO:0000313" key="5">
    <source>
        <dbReference type="Proteomes" id="UP000800092"/>
    </source>
</evidence>
<dbReference type="PANTHER" id="PTHR37534">
    <property type="entry name" value="TRANSCRIPTIONAL ACTIVATOR PROTEIN UGA3"/>
    <property type="match status" value="1"/>
</dbReference>
<protein>
    <recommendedName>
        <fullName evidence="3">Zn(2)-C6 fungal-type domain-containing protein</fullName>
    </recommendedName>
</protein>
<evidence type="ECO:0000259" key="3">
    <source>
        <dbReference type="PROSITE" id="PS00463"/>
    </source>
</evidence>
<dbReference type="AlphaFoldDB" id="A0A6A6HAL8"/>
<feature type="domain" description="Zn(2)-C6 fungal-type" evidence="3">
    <location>
        <begin position="14"/>
        <end position="44"/>
    </location>
</feature>
<evidence type="ECO:0000313" key="4">
    <source>
        <dbReference type="EMBL" id="KAF2234871.1"/>
    </source>
</evidence>
<dbReference type="PANTHER" id="PTHR37534:SF49">
    <property type="entry name" value="LYSINE BIOSYNTHESIS REGULATORY PROTEIN LYS14"/>
    <property type="match status" value="1"/>
</dbReference>
<dbReference type="InterPro" id="IPR036864">
    <property type="entry name" value="Zn2-C6_fun-type_DNA-bd_sf"/>
</dbReference>
<dbReference type="CDD" id="cd00067">
    <property type="entry name" value="GAL4"/>
    <property type="match status" value="1"/>
</dbReference>
<feature type="compositionally biased region" description="Low complexity" evidence="2">
    <location>
        <begin position="63"/>
        <end position="73"/>
    </location>
</feature>
<dbReference type="SUPFAM" id="SSF57701">
    <property type="entry name" value="Zn2/Cys6 DNA-binding domain"/>
    <property type="match status" value="1"/>
</dbReference>
<dbReference type="Gene3D" id="4.10.240.10">
    <property type="entry name" value="Zn(2)-C6 fungal-type DNA-binding domain"/>
    <property type="match status" value="1"/>
</dbReference>
<dbReference type="GO" id="GO:0005634">
    <property type="term" value="C:nucleus"/>
    <property type="evidence" value="ECO:0007669"/>
    <property type="project" value="TreeGrafter"/>
</dbReference>
<dbReference type="GO" id="GO:0008270">
    <property type="term" value="F:zinc ion binding"/>
    <property type="evidence" value="ECO:0007669"/>
    <property type="project" value="InterPro"/>
</dbReference>
<organism evidence="4 5">
    <name type="scientific">Viridothelium virens</name>
    <name type="common">Speckled blister lichen</name>
    <name type="synonym">Trypethelium virens</name>
    <dbReference type="NCBI Taxonomy" id="1048519"/>
    <lineage>
        <taxon>Eukaryota</taxon>
        <taxon>Fungi</taxon>
        <taxon>Dikarya</taxon>
        <taxon>Ascomycota</taxon>
        <taxon>Pezizomycotina</taxon>
        <taxon>Dothideomycetes</taxon>
        <taxon>Dothideomycetes incertae sedis</taxon>
        <taxon>Trypetheliales</taxon>
        <taxon>Trypetheliaceae</taxon>
        <taxon>Viridothelium</taxon>
    </lineage>
</organism>
<dbReference type="EMBL" id="ML991795">
    <property type="protein sequence ID" value="KAF2234871.1"/>
    <property type="molecule type" value="Genomic_DNA"/>
</dbReference>
<accession>A0A6A6HAL8</accession>
<name>A0A6A6HAL8_VIRVR</name>
<dbReference type="PROSITE" id="PS00463">
    <property type="entry name" value="ZN2_CY6_FUNGAL_1"/>
    <property type="match status" value="1"/>
</dbReference>
<dbReference type="GO" id="GO:0000981">
    <property type="term" value="F:DNA-binding transcription factor activity, RNA polymerase II-specific"/>
    <property type="evidence" value="ECO:0007669"/>
    <property type="project" value="InterPro"/>
</dbReference>
<proteinExistence type="predicted"/>